<reference evidence="7 8" key="1">
    <citation type="journal article" date="2016" name="Nat. Commun.">
        <title>Thousands of microbial genomes shed light on interconnected biogeochemical processes in an aquifer system.</title>
        <authorList>
            <person name="Anantharaman K."/>
            <person name="Brown C.T."/>
            <person name="Hug L.A."/>
            <person name="Sharon I."/>
            <person name="Castelle C.J."/>
            <person name="Probst A.J."/>
            <person name="Thomas B.C."/>
            <person name="Singh A."/>
            <person name="Wilkins M.J."/>
            <person name="Karaoz U."/>
            <person name="Brodie E.L."/>
            <person name="Williams K.H."/>
            <person name="Hubbard S.S."/>
            <person name="Banfield J.F."/>
        </authorList>
    </citation>
    <scope>NUCLEOTIDE SEQUENCE [LARGE SCALE GENOMIC DNA]</scope>
</reference>
<evidence type="ECO:0000259" key="6">
    <source>
        <dbReference type="Pfam" id="PF20772"/>
    </source>
</evidence>
<evidence type="ECO:0000256" key="3">
    <source>
        <dbReference type="ARBA" id="ARBA00023163"/>
    </source>
</evidence>
<dbReference type="InterPro" id="IPR002876">
    <property type="entry name" value="Transcrip_reg_TACO1-like"/>
</dbReference>
<evidence type="ECO:0000313" key="8">
    <source>
        <dbReference type="Proteomes" id="UP000177208"/>
    </source>
</evidence>
<evidence type="ECO:0000256" key="1">
    <source>
        <dbReference type="ARBA" id="ARBA00008724"/>
    </source>
</evidence>
<dbReference type="Pfam" id="PF01709">
    <property type="entry name" value="Transcrip_reg"/>
    <property type="match status" value="1"/>
</dbReference>
<dbReference type="InterPro" id="IPR029072">
    <property type="entry name" value="YebC-like"/>
</dbReference>
<accession>A0A1F7G891</accession>
<dbReference type="GO" id="GO:0006355">
    <property type="term" value="P:regulation of DNA-templated transcription"/>
    <property type="evidence" value="ECO:0007669"/>
    <property type="project" value="UniProtKB-UniRule"/>
</dbReference>
<dbReference type="FunFam" id="1.10.10.200:FF:000002">
    <property type="entry name" value="Probable transcriptional regulatory protein CLM62_37755"/>
    <property type="match status" value="1"/>
</dbReference>
<dbReference type="AlphaFoldDB" id="A0A1F7G891"/>
<dbReference type="GO" id="GO:0003677">
    <property type="term" value="F:DNA binding"/>
    <property type="evidence" value="ECO:0007669"/>
    <property type="project" value="UniProtKB-UniRule"/>
</dbReference>
<dbReference type="InterPro" id="IPR017856">
    <property type="entry name" value="Integrase-like_N"/>
</dbReference>
<dbReference type="SUPFAM" id="SSF75625">
    <property type="entry name" value="YebC-like"/>
    <property type="match status" value="1"/>
</dbReference>
<evidence type="ECO:0000259" key="5">
    <source>
        <dbReference type="Pfam" id="PF01709"/>
    </source>
</evidence>
<dbReference type="InterPro" id="IPR048300">
    <property type="entry name" value="TACO1_YebC-like_2nd/3rd_dom"/>
</dbReference>
<dbReference type="Gene3D" id="3.30.70.980">
    <property type="match status" value="2"/>
</dbReference>
<keyword evidence="4" id="KW-0238">DNA-binding</keyword>
<dbReference type="HAMAP" id="MF_00693">
    <property type="entry name" value="Transcrip_reg_TACO1"/>
    <property type="match status" value="1"/>
</dbReference>
<comment type="subcellular location">
    <subcellularLocation>
        <location evidence="4">Cytoplasm</location>
    </subcellularLocation>
</comment>
<keyword evidence="4" id="KW-0963">Cytoplasm</keyword>
<evidence type="ECO:0000256" key="4">
    <source>
        <dbReference type="HAMAP-Rule" id="MF_00693"/>
    </source>
</evidence>
<feature type="domain" description="TACO1/YebC-like N-terminal" evidence="6">
    <location>
        <begin position="5"/>
        <end position="77"/>
    </location>
</feature>
<dbReference type="EMBL" id="MFZG01000041">
    <property type="protein sequence ID" value="OGK15090.1"/>
    <property type="molecule type" value="Genomic_DNA"/>
</dbReference>
<feature type="domain" description="TACO1/YebC-like second and third" evidence="5">
    <location>
        <begin position="84"/>
        <end position="237"/>
    </location>
</feature>
<dbReference type="InterPro" id="IPR049083">
    <property type="entry name" value="TACO1_YebC_N"/>
</dbReference>
<evidence type="ECO:0000313" key="7">
    <source>
        <dbReference type="EMBL" id="OGK15090.1"/>
    </source>
</evidence>
<keyword evidence="3 4" id="KW-0804">Transcription</keyword>
<protein>
    <recommendedName>
        <fullName evidence="4">Probable transcriptional regulatory protein A2774_01415</fullName>
    </recommendedName>
</protein>
<dbReference type="PANTHER" id="PTHR12532:SF0">
    <property type="entry name" value="TRANSLATIONAL ACTIVATOR OF CYTOCHROME C OXIDASE 1"/>
    <property type="match status" value="1"/>
</dbReference>
<dbReference type="Pfam" id="PF20772">
    <property type="entry name" value="TACO1_YebC_N"/>
    <property type="match status" value="1"/>
</dbReference>
<dbReference type="NCBIfam" id="TIGR01033">
    <property type="entry name" value="YebC/PmpR family DNA-binding transcriptional regulator"/>
    <property type="match status" value="1"/>
</dbReference>
<dbReference type="Proteomes" id="UP000177208">
    <property type="component" value="Unassembled WGS sequence"/>
</dbReference>
<comment type="similarity">
    <text evidence="1 4">Belongs to the TACO1 family.</text>
</comment>
<dbReference type="PANTHER" id="PTHR12532">
    <property type="entry name" value="TRANSLATIONAL ACTIVATOR OF CYTOCHROME C OXIDASE 1"/>
    <property type="match status" value="1"/>
</dbReference>
<name>A0A1F7G891_9BACT</name>
<keyword evidence="2 4" id="KW-0805">Transcription regulation</keyword>
<dbReference type="InterPro" id="IPR026564">
    <property type="entry name" value="Transcrip_reg_TACO1-like_dom3"/>
</dbReference>
<dbReference type="GO" id="GO:0005737">
    <property type="term" value="C:cytoplasm"/>
    <property type="evidence" value="ECO:0007669"/>
    <property type="project" value="UniProtKB-SubCell"/>
</dbReference>
<gene>
    <name evidence="7" type="ORF">A2774_01415</name>
</gene>
<proteinExistence type="inferred from homology"/>
<dbReference type="Gene3D" id="1.10.10.200">
    <property type="match status" value="1"/>
</dbReference>
<evidence type="ECO:0000256" key="2">
    <source>
        <dbReference type="ARBA" id="ARBA00023015"/>
    </source>
</evidence>
<sequence>MSGHSKWSKIKREKQAKDKVKGNIFSKLARQITFSVIEGGNITDPEKNVKLRLAIEKAKSYNLPKQNIERAILKASGPDRSSLKEIIYEAFGPGGTSIVILVTTDNINRALSEIRRILDKFAGKLGNQRSVMYLFKKCTAATFNVKDISEEEIFALADKIEAFDIDKTDEHYTVYFPFELLGQDSEFLKRLKLENTEVVYKPNSLIKVEDEATGRKIQELLEALEDLDDVQKVFANY</sequence>
<organism evidence="7 8">
    <name type="scientific">Candidatus Roizmanbacteria bacterium RIFCSPHIGHO2_01_FULL_39_12c</name>
    <dbReference type="NCBI Taxonomy" id="1802031"/>
    <lineage>
        <taxon>Bacteria</taxon>
        <taxon>Candidatus Roizmaniibacteriota</taxon>
    </lineage>
</organism>
<comment type="caution">
    <text evidence="7">The sequence shown here is derived from an EMBL/GenBank/DDBJ whole genome shotgun (WGS) entry which is preliminary data.</text>
</comment>